<dbReference type="SUPFAM" id="SSF49464">
    <property type="entry name" value="Carboxypeptidase regulatory domain-like"/>
    <property type="match status" value="1"/>
</dbReference>
<dbReference type="NCBIfam" id="TIGR04057">
    <property type="entry name" value="SusC_RagA_signa"/>
    <property type="match status" value="1"/>
</dbReference>
<evidence type="ECO:0000256" key="3">
    <source>
        <dbReference type="ARBA" id="ARBA00022452"/>
    </source>
</evidence>
<evidence type="ECO:0000256" key="9">
    <source>
        <dbReference type="RuleBase" id="RU003357"/>
    </source>
</evidence>
<dbReference type="InterPro" id="IPR008969">
    <property type="entry name" value="CarboxyPept-like_regulatory"/>
</dbReference>
<dbReference type="PROSITE" id="PS52016">
    <property type="entry name" value="TONB_DEPENDENT_REC_3"/>
    <property type="match status" value="1"/>
</dbReference>
<keyword evidence="13" id="KW-1185">Reference proteome</keyword>
<dbReference type="Pfam" id="PF00593">
    <property type="entry name" value="TonB_dep_Rec_b-barrel"/>
    <property type="match status" value="1"/>
</dbReference>
<dbReference type="RefSeq" id="WP_089891008.1">
    <property type="nucleotide sequence ID" value="NZ_FOJG01000001.1"/>
</dbReference>
<evidence type="ECO:0000313" key="12">
    <source>
        <dbReference type="EMBL" id="SEW15364.1"/>
    </source>
</evidence>
<dbReference type="STRING" id="29529.SAMN04488122_0859"/>
<comment type="subcellular location">
    <subcellularLocation>
        <location evidence="1 8">Cell outer membrane</location>
        <topology evidence="1 8">Multi-pass membrane protein</topology>
    </subcellularLocation>
</comment>
<dbReference type="Pfam" id="PF13715">
    <property type="entry name" value="CarbopepD_reg_2"/>
    <property type="match status" value="1"/>
</dbReference>
<dbReference type="InterPro" id="IPR012910">
    <property type="entry name" value="Plug_dom"/>
</dbReference>
<dbReference type="GO" id="GO:0009279">
    <property type="term" value="C:cell outer membrane"/>
    <property type="evidence" value="ECO:0007669"/>
    <property type="project" value="UniProtKB-SubCell"/>
</dbReference>
<evidence type="ECO:0000256" key="6">
    <source>
        <dbReference type="ARBA" id="ARBA00023136"/>
    </source>
</evidence>
<dbReference type="Gene3D" id="2.170.130.10">
    <property type="entry name" value="TonB-dependent receptor, plug domain"/>
    <property type="match status" value="1"/>
</dbReference>
<evidence type="ECO:0000256" key="4">
    <source>
        <dbReference type="ARBA" id="ARBA00022692"/>
    </source>
</evidence>
<evidence type="ECO:0000256" key="2">
    <source>
        <dbReference type="ARBA" id="ARBA00022448"/>
    </source>
</evidence>
<evidence type="ECO:0000256" key="8">
    <source>
        <dbReference type="PROSITE-ProRule" id="PRU01360"/>
    </source>
</evidence>
<evidence type="ECO:0000313" key="13">
    <source>
        <dbReference type="Proteomes" id="UP000199310"/>
    </source>
</evidence>
<accession>A0A1I0PLQ3</accession>
<dbReference type="EMBL" id="FOJG01000001">
    <property type="protein sequence ID" value="SEW15364.1"/>
    <property type="molecule type" value="Genomic_DNA"/>
</dbReference>
<evidence type="ECO:0000256" key="1">
    <source>
        <dbReference type="ARBA" id="ARBA00004571"/>
    </source>
</evidence>
<keyword evidence="5 9" id="KW-0798">TonB box</keyword>
<evidence type="ECO:0000256" key="5">
    <source>
        <dbReference type="ARBA" id="ARBA00023077"/>
    </source>
</evidence>
<proteinExistence type="inferred from homology"/>
<dbReference type="InterPro" id="IPR037066">
    <property type="entry name" value="Plug_dom_sf"/>
</dbReference>
<protein>
    <submittedName>
        <fullName evidence="12">TonB-linked outer membrane protein, SusC/RagA family</fullName>
    </submittedName>
</protein>
<dbReference type="Proteomes" id="UP000199310">
    <property type="component" value="Unassembled WGS sequence"/>
</dbReference>
<dbReference type="SUPFAM" id="SSF56935">
    <property type="entry name" value="Porins"/>
    <property type="match status" value="1"/>
</dbReference>
<dbReference type="NCBIfam" id="TIGR04056">
    <property type="entry name" value="OMP_RagA_SusC"/>
    <property type="match status" value="1"/>
</dbReference>
<dbReference type="Gene3D" id="2.40.170.20">
    <property type="entry name" value="TonB-dependent receptor, beta-barrel domain"/>
    <property type="match status" value="1"/>
</dbReference>
<dbReference type="Pfam" id="PF07715">
    <property type="entry name" value="Plug"/>
    <property type="match status" value="1"/>
</dbReference>
<dbReference type="AlphaFoldDB" id="A0A1I0PLQ3"/>
<keyword evidence="3 8" id="KW-1134">Transmembrane beta strand</keyword>
<dbReference type="InterPro" id="IPR039426">
    <property type="entry name" value="TonB-dep_rcpt-like"/>
</dbReference>
<evidence type="ECO:0000259" key="10">
    <source>
        <dbReference type="Pfam" id="PF00593"/>
    </source>
</evidence>
<reference evidence="13" key="1">
    <citation type="submission" date="2016-10" db="EMBL/GenBank/DDBJ databases">
        <authorList>
            <person name="Varghese N."/>
            <person name="Submissions S."/>
        </authorList>
    </citation>
    <scope>NUCLEOTIDE SEQUENCE [LARGE SCALE GENOMIC DNA]</scope>
    <source>
        <strain evidence="13">DSM 3695</strain>
    </source>
</reference>
<keyword evidence="6 8" id="KW-0472">Membrane</keyword>
<gene>
    <name evidence="12" type="ORF">SAMN04488122_0859</name>
</gene>
<keyword evidence="2 8" id="KW-0813">Transport</keyword>
<keyword evidence="7 8" id="KW-0998">Cell outer membrane</keyword>
<dbReference type="OrthoDB" id="9768177at2"/>
<keyword evidence="4 8" id="KW-0812">Transmembrane</keyword>
<dbReference type="InterPro" id="IPR023997">
    <property type="entry name" value="TonB-dep_OMP_SusC/RagA_CS"/>
</dbReference>
<feature type="domain" description="TonB-dependent receptor-like beta-barrel" evidence="10">
    <location>
        <begin position="615"/>
        <end position="958"/>
    </location>
</feature>
<dbReference type="InterPro" id="IPR023996">
    <property type="entry name" value="TonB-dep_OMP_SusC/RagA"/>
</dbReference>
<dbReference type="Gene3D" id="2.60.40.1120">
    <property type="entry name" value="Carboxypeptidase-like, regulatory domain"/>
    <property type="match status" value="1"/>
</dbReference>
<feature type="domain" description="TonB-dependent receptor plug" evidence="11">
    <location>
        <begin position="222"/>
        <end position="330"/>
    </location>
</feature>
<evidence type="ECO:0000259" key="11">
    <source>
        <dbReference type="Pfam" id="PF07715"/>
    </source>
</evidence>
<comment type="similarity">
    <text evidence="8 9">Belongs to the TonB-dependent receptor family.</text>
</comment>
<sequence length="1176" mass="130602">MERSLKRTEGHQLTYRLTAMLFICLLLSAPGIAKGYAQVITLKYSRAPIALVFKDFVKQSGYDFTYKSEWLKSANPVTVDVSSSDIVKVLDLIFSGQPLSYTIAGKTIAVSPAKIRTQESPLADTGRKQLTGIITDTLGRPLPGVSVLVSPGKLMAQTDDNGRFVVNNAPAGGRITFSMIGYAPADIRYQDQVFFKTDLRQQATALGSVQINYSSGFSRISKERAPGSYAFISNKILERNVNSNILAKLDGVTLGTYFNPDATSNSKTGITVRGQSTFSPNVSKDPLIVLDNFAYEGDINNINPNDIESITLLKDAAASSIWGARAANGVLVIITKRGSANQPIRVSLNSNVTISNKPNLIRDNRFIPGVEFAKIEKMAFDSGYFNFTLNDRVSFPAISPVVSLLDMAAKGSISRSFADSAITEISQHDYRVDMMENVYQNPVTQRHFLSLNGGSSNFFYYLGLGYDNSKDQLRRNGAERLSITSTNVYTPKQFLELTTTMIYSRRDVRANNSIGYGSITSPYSQLYPYASLVDNDGGPGVIAREHSGYFNDSLRHLGFMDWNYRPLQELDLADNSQQSNNILLKFGARVKITKGLALDLLYQNERESNERRIFQDPKSYIVRSLVNSYAQYNASTKTFNYPFPNGGILRSSYGTLMATNARGQINYGRDFGKSNFTGIAGIELRETVAKANDQVSYGYSNDFGTSVSIIDFLTYFPLNGGGSSTIPPYPSGRTEQTQRFLSYYSNLSYSYDDKYTITVSGRKDGANLFGVKTNDKITPLWSIGTLWNITKEKFFNINGIDYLSLRSTYGSNGNIYNGGAYLTSTYTYISGYTNLPFGTIGQPPNPSLRWEKVNTFNLGLDYKLFKNHLSGSVEYFVKKGNDLIQDILLPPSNGFQSFKGNAARFRSSGFEVTASSNLKIGPGSWSPTIIFNTLKEKVLEYSTNYTALDLAQARSGTPVLGGPTDGIYSYQYLGIDRVGDPIGVIGKSASKDYSQIINTTSTDSLILNGTSRPRFYGSLRNSFVFGRFAFSFIIQYKFKYVFRRPTTTLNLQDYLISTSSVSGPHEDYFKSWKNAGDENFTDVPKINYVTDINRNLLYQFSSTLIEPGDNIRLQDISVSYDLPLGKNRNINTLQIYGYASNLAILWRANNRRIDPDNYGTQIPLVRSFSLGIKANF</sequence>
<organism evidence="12 13">
    <name type="scientific">Chitinophaga arvensicola</name>
    <dbReference type="NCBI Taxonomy" id="29529"/>
    <lineage>
        <taxon>Bacteria</taxon>
        <taxon>Pseudomonadati</taxon>
        <taxon>Bacteroidota</taxon>
        <taxon>Chitinophagia</taxon>
        <taxon>Chitinophagales</taxon>
        <taxon>Chitinophagaceae</taxon>
        <taxon>Chitinophaga</taxon>
    </lineage>
</organism>
<evidence type="ECO:0000256" key="7">
    <source>
        <dbReference type="ARBA" id="ARBA00023237"/>
    </source>
</evidence>
<dbReference type="InterPro" id="IPR000531">
    <property type="entry name" value="Beta-barrel_TonB"/>
</dbReference>
<name>A0A1I0PLQ3_9BACT</name>
<dbReference type="InterPro" id="IPR036942">
    <property type="entry name" value="Beta-barrel_TonB_sf"/>
</dbReference>